<keyword evidence="3" id="KW-1185">Reference proteome</keyword>
<evidence type="ECO:0000313" key="2">
    <source>
        <dbReference type="EMBL" id="SDM39729.1"/>
    </source>
</evidence>
<dbReference type="EMBL" id="FNGY01000003">
    <property type="protein sequence ID" value="SDM39729.1"/>
    <property type="molecule type" value="Genomic_DNA"/>
</dbReference>
<dbReference type="PROSITE" id="PS51257">
    <property type="entry name" value="PROKAR_LIPOPROTEIN"/>
    <property type="match status" value="1"/>
</dbReference>
<proteinExistence type="predicted"/>
<dbReference type="Proteomes" id="UP000183200">
    <property type="component" value="Unassembled WGS sequence"/>
</dbReference>
<keyword evidence="1" id="KW-0732">Signal</keyword>
<gene>
    <name evidence="2" type="ORF">SAMN05421820_103726</name>
</gene>
<name>A0A1G9SW86_9SPHI</name>
<reference evidence="3" key="1">
    <citation type="submission" date="2016-10" db="EMBL/GenBank/DDBJ databases">
        <authorList>
            <person name="Varghese N."/>
            <person name="Submissions S."/>
        </authorList>
    </citation>
    <scope>NUCLEOTIDE SEQUENCE [LARGE SCALE GENOMIC DNA]</scope>
    <source>
        <strain evidence="3">DSM 19110</strain>
    </source>
</reference>
<organism evidence="2 3">
    <name type="scientific">Pedobacter steynii</name>
    <dbReference type="NCBI Taxonomy" id="430522"/>
    <lineage>
        <taxon>Bacteria</taxon>
        <taxon>Pseudomonadati</taxon>
        <taxon>Bacteroidota</taxon>
        <taxon>Sphingobacteriia</taxon>
        <taxon>Sphingobacteriales</taxon>
        <taxon>Sphingobacteriaceae</taxon>
        <taxon>Pedobacter</taxon>
    </lineage>
</organism>
<dbReference type="AlphaFoldDB" id="A0A1G9SW86"/>
<feature type="chain" id="PRO_5010350340" evidence="1">
    <location>
        <begin position="19"/>
        <end position="316"/>
    </location>
</feature>
<evidence type="ECO:0000256" key="1">
    <source>
        <dbReference type="SAM" id="SignalP"/>
    </source>
</evidence>
<evidence type="ECO:0000313" key="3">
    <source>
        <dbReference type="Proteomes" id="UP000183200"/>
    </source>
</evidence>
<sequence>MKKTILYLLIGCSLASCAQEKKKMNDNLIPDLYKEVKFKDQKISYRAGIQVGASNFVLLINDVPVAQNFEEAGGTFNTSAPINDMILKSGKQHFKLILYPGFKNNVPLTALSENVLAKITIEGLKYEGEGVKTIVEPFTILEIGENGKAFTEKGKPTAIYEGTFDAKVPYDLTAWSKSKDLRKEDSATLEKEVLAFYQQYINIVKNKDAGALAKLVYKKEKNYAQALFLDQEGTQNQWDSYLELIKDPTLVMEPVEKYKMNFYANGRLVTLERIDYPNIGEPALRSESKEDGRAVVGFYFCQLHKPEGSNTLELIH</sequence>
<feature type="signal peptide" evidence="1">
    <location>
        <begin position="1"/>
        <end position="18"/>
    </location>
</feature>
<protein>
    <submittedName>
        <fullName evidence="2">Uncharacterized protein</fullName>
    </submittedName>
</protein>
<accession>A0A1G9SW86</accession>